<evidence type="ECO:0000256" key="1">
    <source>
        <dbReference type="ARBA" id="ARBA00009254"/>
    </source>
</evidence>
<sequence length="65" mass="7764">MGFNKISNFQNLNIEEIDENILKLKKEILDLQIKKSTKQSIKNHYFKHKKHEIAQLLTLKTQKNN</sequence>
<geneLocation type="plastid" evidence="4"/>
<gene>
    <name evidence="4" type="primary">rpl29</name>
</gene>
<dbReference type="SUPFAM" id="SSF46561">
    <property type="entry name" value="Ribosomal protein L29 (L29p)"/>
    <property type="match status" value="1"/>
</dbReference>
<keyword evidence="2 4" id="KW-0689">Ribosomal protein</keyword>
<reference evidence="4" key="2">
    <citation type="submission" date="2019-04" db="EMBL/GenBank/DDBJ databases">
        <authorList>
            <person name="Pasella M."/>
        </authorList>
    </citation>
    <scope>NUCLEOTIDE SEQUENCE</scope>
    <source>
        <strain evidence="4">HV05551</strain>
    </source>
</reference>
<dbReference type="EMBL" id="MK814680">
    <property type="protein sequence ID" value="QCI07265.1"/>
    <property type="molecule type" value="Genomic_DNA"/>
</dbReference>
<evidence type="ECO:0000256" key="2">
    <source>
        <dbReference type="ARBA" id="ARBA00022980"/>
    </source>
</evidence>
<dbReference type="NCBIfam" id="TIGR00012">
    <property type="entry name" value="L29"/>
    <property type="match status" value="1"/>
</dbReference>
<evidence type="ECO:0000313" key="4">
    <source>
        <dbReference type="EMBL" id="QCI07265.1"/>
    </source>
</evidence>
<dbReference type="GO" id="GO:1990904">
    <property type="term" value="C:ribonucleoprotein complex"/>
    <property type="evidence" value="ECO:0007669"/>
    <property type="project" value="UniProtKB-KW"/>
</dbReference>
<dbReference type="GO" id="GO:0006412">
    <property type="term" value="P:translation"/>
    <property type="evidence" value="ECO:0007669"/>
    <property type="project" value="InterPro"/>
</dbReference>
<dbReference type="HAMAP" id="MF_00374">
    <property type="entry name" value="Ribosomal_uL29"/>
    <property type="match status" value="1"/>
</dbReference>
<name>A0A4D6X0G6_9FLOR</name>
<dbReference type="Pfam" id="PF00831">
    <property type="entry name" value="Ribosomal_L29"/>
    <property type="match status" value="1"/>
</dbReference>
<evidence type="ECO:0000256" key="3">
    <source>
        <dbReference type="ARBA" id="ARBA00023274"/>
    </source>
</evidence>
<dbReference type="Gene3D" id="1.10.287.310">
    <property type="match status" value="1"/>
</dbReference>
<comment type="similarity">
    <text evidence="1">Belongs to the universal ribosomal protein uL29 family.</text>
</comment>
<dbReference type="GO" id="GO:0003735">
    <property type="term" value="F:structural constituent of ribosome"/>
    <property type="evidence" value="ECO:0007669"/>
    <property type="project" value="InterPro"/>
</dbReference>
<accession>A0A4D6X0G6</accession>
<proteinExistence type="inferred from homology"/>
<dbReference type="AlphaFoldDB" id="A0A4D6X0G6"/>
<dbReference type="GO" id="GO:0005840">
    <property type="term" value="C:ribosome"/>
    <property type="evidence" value="ECO:0007669"/>
    <property type="project" value="UniProtKB-KW"/>
</dbReference>
<organism evidence="4">
    <name type="scientific">Hypnea pannosa</name>
    <dbReference type="NCBI Taxonomy" id="105607"/>
    <lineage>
        <taxon>Eukaryota</taxon>
        <taxon>Rhodophyta</taxon>
        <taxon>Florideophyceae</taxon>
        <taxon>Rhodymeniophycidae</taxon>
        <taxon>Gigartinales</taxon>
        <taxon>Hypneaceae</taxon>
        <taxon>Hypnea</taxon>
    </lineage>
</organism>
<dbReference type="InterPro" id="IPR036049">
    <property type="entry name" value="Ribosomal_uL29_sf"/>
</dbReference>
<protein>
    <submittedName>
        <fullName evidence="4">Ribosomal protein L29</fullName>
    </submittedName>
</protein>
<reference evidence="4" key="1">
    <citation type="journal article" date="2019" name="Mol. Phylogenet. Evol.">
        <title>Morphological evolution and classification of the red algal order Ceramiales inferred using plastid phylogenomics.</title>
        <authorList>
            <person name="Diaz-Tapia P."/>
            <person name="Pasella M.M."/>
            <person name="Verbruggen H."/>
            <person name="Maggs C.A."/>
        </authorList>
    </citation>
    <scope>NUCLEOTIDE SEQUENCE</scope>
    <source>
        <strain evidence="4">HV05551</strain>
    </source>
</reference>
<dbReference type="InterPro" id="IPR001854">
    <property type="entry name" value="Ribosomal_uL29"/>
</dbReference>
<keyword evidence="4" id="KW-0934">Plastid</keyword>
<keyword evidence="3" id="KW-0687">Ribonucleoprotein</keyword>